<evidence type="ECO:0000256" key="5">
    <source>
        <dbReference type="PIRSR" id="PIRSR625650-2"/>
    </source>
</evidence>
<dbReference type="InterPro" id="IPR006094">
    <property type="entry name" value="Oxid_FAD_bind_N"/>
</dbReference>
<evidence type="ECO:0000313" key="8">
    <source>
        <dbReference type="EMBL" id="ASP40028.1"/>
    </source>
</evidence>
<dbReference type="InterPro" id="IPR016167">
    <property type="entry name" value="FAD-bd_PCMH_sub1"/>
</dbReference>
<organism evidence="8 9">
    <name type="scientific">Bacterioplanes sanyensis</name>
    <dbReference type="NCBI Taxonomy" id="1249553"/>
    <lineage>
        <taxon>Bacteria</taxon>
        <taxon>Pseudomonadati</taxon>
        <taxon>Pseudomonadota</taxon>
        <taxon>Gammaproteobacteria</taxon>
        <taxon>Oceanospirillales</taxon>
        <taxon>Oceanospirillaceae</taxon>
        <taxon>Bacterioplanes</taxon>
    </lineage>
</organism>
<dbReference type="InterPro" id="IPR016164">
    <property type="entry name" value="FAD-linked_Oxase-like_C"/>
</dbReference>
<dbReference type="GO" id="GO:0008610">
    <property type="term" value="P:lipid biosynthetic process"/>
    <property type="evidence" value="ECO:0007669"/>
    <property type="project" value="InterPro"/>
</dbReference>
<gene>
    <name evidence="8" type="ORF">CHH28_15700</name>
</gene>
<dbReference type="PANTHER" id="PTHR46568">
    <property type="entry name" value="ALKYLDIHYDROXYACETONEPHOSPHATE SYNTHASE, PEROXISOMAL"/>
    <property type="match status" value="1"/>
</dbReference>
<dbReference type="PROSITE" id="PS51387">
    <property type="entry name" value="FAD_PCMH"/>
    <property type="match status" value="1"/>
</dbReference>
<keyword evidence="2" id="KW-0285">Flavoprotein</keyword>
<dbReference type="Gene3D" id="3.30.300.330">
    <property type="match status" value="1"/>
</dbReference>
<dbReference type="InterPro" id="IPR004113">
    <property type="entry name" value="FAD-bd_oxidored_4_C"/>
</dbReference>
<dbReference type="SUPFAM" id="SSF56176">
    <property type="entry name" value="FAD-binding/transporter-associated domain-like"/>
    <property type="match status" value="1"/>
</dbReference>
<evidence type="ECO:0000256" key="2">
    <source>
        <dbReference type="ARBA" id="ARBA00022630"/>
    </source>
</evidence>
<dbReference type="EMBL" id="CP022530">
    <property type="protein sequence ID" value="ASP40028.1"/>
    <property type="molecule type" value="Genomic_DNA"/>
</dbReference>
<dbReference type="PANTHER" id="PTHR46568:SF1">
    <property type="entry name" value="ALKYLDIHYDROXYACETONEPHOSPHATE SYNTHASE, PEROXISOMAL"/>
    <property type="match status" value="1"/>
</dbReference>
<dbReference type="KEGG" id="bsan:CHH28_15700"/>
<dbReference type="InterPro" id="IPR016166">
    <property type="entry name" value="FAD-bd_PCMH"/>
</dbReference>
<evidence type="ECO:0000256" key="1">
    <source>
        <dbReference type="ARBA" id="ARBA00008000"/>
    </source>
</evidence>
<sequence>MARRWNGWGDDSYVKEVSPHGGALIRSVIGDCQALPDATLADVMAQVPASRLPQHPLISSDAEDRVRHARGQSFPDWLAMRSGKFGTFPDGVAFPESSSQVRELLDLARQHDFEVIPYGGGTSVAGHITPAASQRAILTIDMGRMNQLLDLNEESQIATFGAGTPGPQVESQLRARGYTLGHFPQSWELSTIGGWIASRSSGQQSLRYGRIEQMFAGGRMETLRGSLDIPTIPASSAGPDLREVTMGTEGRMGIFTEVKVRVTRLAEEEKFFVMFMPDWQQAKQAVRELIQQKIPMSMMRVSNAKETRAHAHLGTSESQFKLLDRYLRFRGLTDERCMLTFGVTGSRYQNRTSLKQIRQVLSAHGGVGGIIANMMGSIWAEGRFKFPYLRETTWQQGIAVDTLETATDWDNVDALMQDIERSLESALADEGEQAMVFTHLSHLYGQGSSIYTTYFFRCADSYEQTLARWKKLKGSASSVIAQGRATISHQHGVGKDHAPYLAAEKGELGMAVIRDLLHQFDPDKRLNPSTLLPDD</sequence>
<comment type="cofactor">
    <cofactor evidence="6">
        <name>FAD</name>
        <dbReference type="ChEBI" id="CHEBI:57692"/>
    </cofactor>
</comment>
<name>A0A222FLZ0_9GAMM</name>
<evidence type="ECO:0000256" key="4">
    <source>
        <dbReference type="PIRSR" id="PIRSR625650-1"/>
    </source>
</evidence>
<feature type="binding site" evidence="6">
    <location>
        <begin position="117"/>
        <end position="123"/>
    </location>
    <ligand>
        <name>FAD</name>
        <dbReference type="ChEBI" id="CHEBI:57692"/>
    </ligand>
</feature>
<dbReference type="Gene3D" id="3.30.465.10">
    <property type="match status" value="1"/>
</dbReference>
<proteinExistence type="inferred from homology"/>
<dbReference type="SUPFAM" id="SSF55103">
    <property type="entry name" value="FAD-linked oxidases, C-terminal domain"/>
    <property type="match status" value="1"/>
</dbReference>
<feature type="domain" description="FAD-binding PCMH-type" evidence="7">
    <location>
        <begin position="85"/>
        <end position="265"/>
    </location>
</feature>
<dbReference type="GO" id="GO:0071949">
    <property type="term" value="F:FAD binding"/>
    <property type="evidence" value="ECO:0007669"/>
    <property type="project" value="InterPro"/>
</dbReference>
<dbReference type="Gene3D" id="3.30.70.3450">
    <property type="match status" value="1"/>
</dbReference>
<dbReference type="GO" id="GO:0008609">
    <property type="term" value="F:alkylglycerone-phosphate synthase activity"/>
    <property type="evidence" value="ECO:0007669"/>
    <property type="project" value="InterPro"/>
</dbReference>
<dbReference type="Gene3D" id="3.30.43.10">
    <property type="entry name" value="Uridine Diphospho-n-acetylenolpyruvylglucosamine Reductase, domain 2"/>
    <property type="match status" value="1"/>
</dbReference>
<evidence type="ECO:0000256" key="3">
    <source>
        <dbReference type="ARBA" id="ARBA00022827"/>
    </source>
</evidence>
<evidence type="ECO:0000256" key="6">
    <source>
        <dbReference type="PIRSR" id="PIRSR625650-3"/>
    </source>
</evidence>
<evidence type="ECO:0000313" key="9">
    <source>
        <dbReference type="Proteomes" id="UP000202440"/>
    </source>
</evidence>
<dbReference type="RefSeq" id="WP_094061202.1">
    <property type="nucleotide sequence ID" value="NZ_CP022530.1"/>
</dbReference>
<accession>A0A222FLZ0</accession>
<evidence type="ECO:0000259" key="7">
    <source>
        <dbReference type="PROSITE" id="PS51387"/>
    </source>
</evidence>
<dbReference type="InterPro" id="IPR016169">
    <property type="entry name" value="FAD-bd_PCMH_sub2"/>
</dbReference>
<protein>
    <submittedName>
        <fullName evidence="8">FAD-binding oxidoreductase</fullName>
    </submittedName>
</protein>
<dbReference type="AlphaFoldDB" id="A0A222FLZ0"/>
<dbReference type="Pfam" id="PF02913">
    <property type="entry name" value="FAD-oxidase_C"/>
    <property type="match status" value="1"/>
</dbReference>
<dbReference type="Pfam" id="PF01565">
    <property type="entry name" value="FAD_binding_4"/>
    <property type="match status" value="1"/>
</dbReference>
<feature type="binding site" evidence="5">
    <location>
        <position position="390"/>
    </location>
    <ligand>
        <name>substrate</name>
    </ligand>
</feature>
<dbReference type="Proteomes" id="UP000202440">
    <property type="component" value="Chromosome"/>
</dbReference>
<dbReference type="InterPro" id="IPR036318">
    <property type="entry name" value="FAD-bd_PCMH-like_sf"/>
</dbReference>
<keyword evidence="9" id="KW-1185">Reference proteome</keyword>
<feature type="active site" description="Proton donor/acceptor" evidence="4">
    <location>
        <position position="451"/>
    </location>
</feature>
<dbReference type="InterPro" id="IPR025650">
    <property type="entry name" value="Alkyl-DHAP_Synthase"/>
</dbReference>
<dbReference type="OrthoDB" id="9811557at2"/>
<keyword evidence="3 6" id="KW-0274">FAD</keyword>
<reference evidence="8 9" key="1">
    <citation type="submission" date="2017-07" db="EMBL/GenBank/DDBJ databases">
        <title>Annotated genome sequence of Bacterioplanes sanyensis isolated from Red Sea.</title>
        <authorList>
            <person name="Rehman Z.U."/>
        </authorList>
    </citation>
    <scope>NUCLEOTIDE SEQUENCE [LARGE SCALE GENOMIC DNA]</scope>
    <source>
        <strain evidence="8 9">NV9</strain>
    </source>
</reference>
<comment type="similarity">
    <text evidence="1">Belongs to the FAD-binding oxidoreductase/transferase type 4 family.</text>
</comment>